<keyword evidence="5" id="KW-1185">Reference proteome</keyword>
<dbReference type="InterPro" id="IPR036812">
    <property type="entry name" value="NAD(P)_OxRdtase_dom_sf"/>
</dbReference>
<evidence type="ECO:0000259" key="3">
    <source>
        <dbReference type="Pfam" id="PF00248"/>
    </source>
</evidence>
<dbReference type="PANTHER" id="PTHR43364:SF4">
    <property type="entry name" value="NAD(P)-LINKED OXIDOREDUCTASE SUPERFAMILY PROTEIN"/>
    <property type="match status" value="1"/>
</dbReference>
<dbReference type="InterPro" id="IPR023210">
    <property type="entry name" value="NADP_OxRdtase_dom"/>
</dbReference>
<dbReference type="GeneID" id="81406191"/>
<organism evidence="4 5">
    <name type="scientific">Penicillium bovifimosum</name>
    <dbReference type="NCBI Taxonomy" id="126998"/>
    <lineage>
        <taxon>Eukaryota</taxon>
        <taxon>Fungi</taxon>
        <taxon>Dikarya</taxon>
        <taxon>Ascomycota</taxon>
        <taxon>Pezizomycotina</taxon>
        <taxon>Eurotiomycetes</taxon>
        <taxon>Eurotiomycetidae</taxon>
        <taxon>Eurotiales</taxon>
        <taxon>Aspergillaceae</taxon>
        <taxon>Penicillium</taxon>
    </lineage>
</organism>
<dbReference type="PANTHER" id="PTHR43364">
    <property type="entry name" value="NADH-SPECIFIC METHYLGLYOXAL REDUCTASE-RELATED"/>
    <property type="match status" value="1"/>
</dbReference>
<evidence type="ECO:0000256" key="2">
    <source>
        <dbReference type="ARBA" id="ARBA00038157"/>
    </source>
</evidence>
<proteinExistence type="inferred from homology"/>
<name>A0A9W9GUR5_9EURO</name>
<dbReference type="InterPro" id="IPR050523">
    <property type="entry name" value="AKR_Detox_Biosynth"/>
</dbReference>
<comment type="similarity">
    <text evidence="2">Belongs to the aldo/keto reductase family. Aldo/keto reductase 2 subfamily.</text>
</comment>
<protein>
    <recommendedName>
        <fullName evidence="3">NADP-dependent oxidoreductase domain-containing protein</fullName>
    </recommendedName>
</protein>
<dbReference type="CDD" id="cd19075">
    <property type="entry name" value="AKR_AKR7A1-5"/>
    <property type="match status" value="1"/>
</dbReference>
<dbReference type="EMBL" id="JAPQKL010000005">
    <property type="protein sequence ID" value="KAJ5130238.1"/>
    <property type="molecule type" value="Genomic_DNA"/>
</dbReference>
<dbReference type="GO" id="GO:0016491">
    <property type="term" value="F:oxidoreductase activity"/>
    <property type="evidence" value="ECO:0007669"/>
    <property type="project" value="UniProtKB-KW"/>
</dbReference>
<dbReference type="SUPFAM" id="SSF51430">
    <property type="entry name" value="NAD(P)-linked oxidoreductase"/>
    <property type="match status" value="1"/>
</dbReference>
<evidence type="ECO:0000256" key="1">
    <source>
        <dbReference type="ARBA" id="ARBA00023002"/>
    </source>
</evidence>
<dbReference type="Proteomes" id="UP001149079">
    <property type="component" value="Unassembled WGS sequence"/>
</dbReference>
<dbReference type="Gene3D" id="3.20.20.100">
    <property type="entry name" value="NADP-dependent oxidoreductase domain"/>
    <property type="match status" value="1"/>
</dbReference>
<feature type="domain" description="NADP-dependent oxidoreductase" evidence="3">
    <location>
        <begin position="6"/>
        <end position="306"/>
    </location>
</feature>
<evidence type="ECO:0000313" key="4">
    <source>
        <dbReference type="EMBL" id="KAJ5130238.1"/>
    </source>
</evidence>
<gene>
    <name evidence="4" type="ORF">N7515_006277</name>
</gene>
<accession>A0A9W9GUR5</accession>
<sequence>MAPVNLIWGGGSIMNEAEFPTLKSIQDLLDILHAKGIKSIDTATIYASSEKRLGETHAAGRFAIDTKYPGGFGPEPENSVQETFNTVLGTSLSLLQTDQLDVYYIHAPDRRVPLEDLLAAVNAAHQAGKFKRFGLSNYLASEVDEVVRICREKNYVLPSVYQGNYSAVARKVETELFPTLRKHNISFYAYSPIAGGFLTKDVEKLVAGGEGRWDPESHIGKLYHALYNKPTMLEGLKLWEKISTETGIPKAELAYRWVVHHSILDGKFGDGVIFGSRTVEQLNQTFEGLSKGPLSAEIVAQVEQVWKVVEADSPLDNFNALNQ</sequence>
<dbReference type="Pfam" id="PF00248">
    <property type="entry name" value="Aldo_ket_red"/>
    <property type="match status" value="1"/>
</dbReference>
<dbReference type="AlphaFoldDB" id="A0A9W9GUR5"/>
<dbReference type="RefSeq" id="XP_056520617.1">
    <property type="nucleotide sequence ID" value="XM_056667021.1"/>
</dbReference>
<reference evidence="4" key="1">
    <citation type="submission" date="2022-11" db="EMBL/GenBank/DDBJ databases">
        <authorList>
            <person name="Petersen C."/>
        </authorList>
    </citation>
    <scope>NUCLEOTIDE SEQUENCE</scope>
    <source>
        <strain evidence="4">IBT 22155</strain>
    </source>
</reference>
<keyword evidence="1" id="KW-0560">Oxidoreductase</keyword>
<evidence type="ECO:0000313" key="5">
    <source>
        <dbReference type="Proteomes" id="UP001149079"/>
    </source>
</evidence>
<dbReference type="OrthoDB" id="48988at2759"/>
<comment type="caution">
    <text evidence="4">The sequence shown here is derived from an EMBL/GenBank/DDBJ whole genome shotgun (WGS) entry which is preliminary data.</text>
</comment>
<reference evidence="4" key="2">
    <citation type="journal article" date="2023" name="IMA Fungus">
        <title>Comparative genomic study of the Penicillium genus elucidates a diverse pangenome and 15 lateral gene transfer events.</title>
        <authorList>
            <person name="Petersen C."/>
            <person name="Sorensen T."/>
            <person name="Nielsen M.R."/>
            <person name="Sondergaard T.E."/>
            <person name="Sorensen J.L."/>
            <person name="Fitzpatrick D.A."/>
            <person name="Frisvad J.C."/>
            <person name="Nielsen K.L."/>
        </authorList>
    </citation>
    <scope>NUCLEOTIDE SEQUENCE</scope>
    <source>
        <strain evidence="4">IBT 22155</strain>
    </source>
</reference>